<protein>
    <submittedName>
        <fullName evidence="5">Rhs element Vgr protein</fullName>
    </submittedName>
</protein>
<feature type="domain" description="Putative type VI secretion system Rhs element associated Vgr" evidence="4">
    <location>
        <begin position="516"/>
        <end position="622"/>
    </location>
</feature>
<dbReference type="Gene3D" id="2.40.50.230">
    <property type="entry name" value="Gp5 N-terminal domain"/>
    <property type="match status" value="1"/>
</dbReference>
<dbReference type="Gene3D" id="2.30.110.50">
    <property type="match status" value="1"/>
</dbReference>
<dbReference type="Pfam" id="PF04717">
    <property type="entry name" value="Phage_base_V"/>
    <property type="match status" value="1"/>
</dbReference>
<dbReference type="InterPro" id="IPR028244">
    <property type="entry name" value="T6SS_Rhs_Vgr_dom"/>
</dbReference>
<dbReference type="SUPFAM" id="SSF69279">
    <property type="entry name" value="Phage tail proteins"/>
    <property type="match status" value="2"/>
</dbReference>
<dbReference type="Pfam" id="PF05954">
    <property type="entry name" value="Phage_GPD"/>
    <property type="match status" value="1"/>
</dbReference>
<evidence type="ECO:0000313" key="5">
    <source>
        <dbReference type="EMBL" id="ABF80002.1"/>
    </source>
</evidence>
<dbReference type="NCBIfam" id="TIGR03361">
    <property type="entry name" value="VI_Rhs_Vgr"/>
    <property type="match status" value="1"/>
</dbReference>
<dbReference type="AlphaFoldDB" id="A0A0H2Y0K0"/>
<dbReference type="Pfam" id="PF13296">
    <property type="entry name" value="T6SS_Vgr"/>
    <property type="match status" value="1"/>
</dbReference>
<dbReference type="InterPro" id="IPR006533">
    <property type="entry name" value="T6SS_Vgr_RhsGE"/>
</dbReference>
<proteinExistence type="inferred from homology"/>
<dbReference type="InterPro" id="IPR037026">
    <property type="entry name" value="Vgr_OB-fold_dom_sf"/>
</dbReference>
<organism evidence="5">
    <name type="scientific">Burkholderia orbicola (strain AU 1054)</name>
    <dbReference type="NCBI Taxonomy" id="331271"/>
    <lineage>
        <taxon>Bacteria</taxon>
        <taxon>Pseudomonadati</taxon>
        <taxon>Pseudomonadota</taxon>
        <taxon>Betaproteobacteria</taxon>
        <taxon>Burkholderiales</taxon>
        <taxon>Burkholderiaceae</taxon>
        <taxon>Burkholderia</taxon>
        <taxon>Burkholderia cepacia complex</taxon>
        <taxon>Burkholderia orbicola</taxon>
    </lineage>
</organism>
<feature type="domain" description="DUF2345" evidence="3">
    <location>
        <begin position="656"/>
        <end position="802"/>
    </location>
</feature>
<evidence type="ECO:0000259" key="2">
    <source>
        <dbReference type="Pfam" id="PF04717"/>
    </source>
</evidence>
<evidence type="ECO:0000259" key="3">
    <source>
        <dbReference type="Pfam" id="PF10106"/>
    </source>
</evidence>
<gene>
    <name evidence="5" type="ordered locus">Bcen_5128</name>
</gene>
<accession>A0A0H2Y0K0</accession>
<reference evidence="5" key="1">
    <citation type="submission" date="2006-05" db="EMBL/GenBank/DDBJ databases">
        <title>Complete sequence of chromosome 2 of Burkholderia cenocepacia AU 1054.</title>
        <authorList>
            <consortium name="US DOE Joint Genome Institute"/>
            <person name="Copeland A."/>
            <person name="Lucas S."/>
            <person name="Lapidus A."/>
            <person name="Barry K."/>
            <person name="Detter J.C."/>
            <person name="Glavina del Rio T."/>
            <person name="Hammon N."/>
            <person name="Israni S."/>
            <person name="Dalin E."/>
            <person name="Tice H."/>
            <person name="Pitluck S."/>
            <person name="Chain P."/>
            <person name="Malfatti S."/>
            <person name="Shin M."/>
            <person name="Vergez L."/>
            <person name="Schmutz J."/>
            <person name="Larimer F."/>
            <person name="Land M."/>
            <person name="Hauser L."/>
            <person name="Kyrpides N."/>
            <person name="Lykidis A."/>
            <person name="LiPuma J.J."/>
            <person name="Konstantinidis K."/>
            <person name="Tiedje J.M."/>
            <person name="Richardson P."/>
        </authorList>
    </citation>
    <scope>NUCLEOTIDE SEQUENCE [LARGE SCALE GENOMIC DNA]</scope>
    <source>
        <strain evidence="5">AU 1054</strain>
    </source>
</reference>
<dbReference type="InterPro" id="IPR018769">
    <property type="entry name" value="VgrG2_DUF2345"/>
</dbReference>
<dbReference type="SUPFAM" id="SSF69349">
    <property type="entry name" value="Phage fibre proteins"/>
    <property type="match status" value="1"/>
</dbReference>
<dbReference type="InterPro" id="IPR017847">
    <property type="entry name" value="T6SS_RhsGE_Vgr_subset"/>
</dbReference>
<dbReference type="HOGENOM" id="CLU_004121_1_7_4"/>
<dbReference type="Pfam" id="PF10106">
    <property type="entry name" value="DUF2345"/>
    <property type="match status" value="1"/>
</dbReference>
<name>A0A0H2Y0K0_BURO1</name>
<evidence type="ECO:0000256" key="1">
    <source>
        <dbReference type="ARBA" id="ARBA00005558"/>
    </source>
</evidence>
<dbReference type="EMBL" id="CP000379">
    <property type="protein sequence ID" value="ABF80002.1"/>
    <property type="molecule type" value="Genomic_DNA"/>
</dbReference>
<sequence length="834" mass="89884">MADLAAFIRTPFFQQDKRLLALSFPHDDAPSVTDSYGRQRPARLVAERLVAHEGLGIDFTFEVTLLSGEAGVTLADMLGKLLAVSMVRPDGGLRYFTGYCTEFSLVRNDDSIAEYRAVLRPWSHFLRTRVNNRLFLGQSLQQQIGTLLADYQGLAPSWEWRVRGDDPARTMNVQGGGLGESDWNYIVRHLEAVGFLYWWEHDEKGVKLIVGDDSTVQCPAVDGRSPQIRFQTHDGPMAADAISQWSAVRSLSAGSYSATAFDFKAPHAAHAQIPTLHPPGVAPQVEHHEYVGHYGFAKQTRAGDALARVRMEEIEAAATRFDAAGNHHGILPGRWFQLSDHFSVASGSPQDHEYLILEARHEAANNYLQADGKPEYRNRFVAGHRRTPWRPGRGFNSEPVRVLAPQTATVAGAKGAGSVDVDEYGRVCIVYHWDRAAQISARIRVAAGWAGGEKGMIAHPRVGSEVLVMCLDGNPDRPVVSGTTYNAERMPPWALPDQHVLTGLRSRELSGDGGNAAGGRSNHVLLDDTPQQLQLKLRSDTDASELTLGHNVRIDATQGRTDQRARGFELRTDAHGAVRAAKGLLVTSEARYDARAHATDIGETVARLDKAHDLHESLSGSAHDVKAQESGDQDAVHQALRTQNDGLRGSGGNPQQGEFPEFAQPFLALASPAGILATTTGSTHVASDQHVALTSGAHTSIGAGKSMLVSAQEAVRVAAFEKGIRLVAAAADIDIQALKDSVNVLAKLDVKVDANRITITAKEEVLINGGTSYTHWNGSGIVHGTKGEFTAHAASHTFIGPDSLPVPARAFPGTACAPCMVNAASMASPFAAKA</sequence>
<dbReference type="SUPFAM" id="SSF69255">
    <property type="entry name" value="gp5 N-terminal domain-like"/>
    <property type="match status" value="1"/>
</dbReference>
<dbReference type="Gene3D" id="3.55.50.10">
    <property type="entry name" value="Baseplate protein-like domains"/>
    <property type="match status" value="1"/>
</dbReference>
<feature type="domain" description="Gp5/Type VI secretion system Vgr protein OB-fold" evidence="2">
    <location>
        <begin position="420"/>
        <end position="485"/>
    </location>
</feature>
<comment type="similarity">
    <text evidence="1">Belongs to the VgrG protein family.</text>
</comment>
<dbReference type="Gene3D" id="4.10.220.110">
    <property type="match status" value="1"/>
</dbReference>
<dbReference type="InterPro" id="IPR006531">
    <property type="entry name" value="Gp5/Vgr_OB"/>
</dbReference>
<evidence type="ECO:0000259" key="4">
    <source>
        <dbReference type="Pfam" id="PF13296"/>
    </source>
</evidence>
<dbReference type="NCBIfam" id="TIGR01646">
    <property type="entry name" value="vgr_GE"/>
    <property type="match status" value="1"/>
</dbReference>